<dbReference type="OrthoDB" id="236885at2157"/>
<evidence type="ECO:0000313" key="1">
    <source>
        <dbReference type="EMBL" id="AOW81108.1"/>
    </source>
</evidence>
<protein>
    <submittedName>
        <fullName evidence="1">Uncharacterized protein</fullName>
    </submittedName>
</protein>
<reference evidence="1 3" key="1">
    <citation type="submission" date="2016-06" db="EMBL/GenBank/DDBJ databases">
        <title>Discovery of anaerobic lithoheterotrophic haloarchaeon capable of sulfur respiration by hydrogen and formate.</title>
        <authorList>
            <person name="Sorokin D.Y."/>
            <person name="Kublanov I.V."/>
            <person name="Roman P."/>
            <person name="Sinninghe Damste J.S."/>
            <person name="Golyshin P.N."/>
            <person name="Rojo D."/>
            <person name="Ciordia S."/>
            <person name="Mena Md.C."/>
            <person name="Ferrer M."/>
            <person name="Smedile F."/>
            <person name="Messina E."/>
            <person name="La Cono V."/>
            <person name="Yakimov M.M."/>
        </authorList>
    </citation>
    <scope>NUCLEOTIDE SEQUENCE [LARGE SCALE GENOMIC DNA]</scope>
    <source>
        <strain evidence="1 3">HTSR1</strain>
    </source>
</reference>
<organism evidence="1 3">
    <name type="scientific">Halodesulfurarchaeum formicicum</name>
    <dbReference type="NCBI Taxonomy" id="1873524"/>
    <lineage>
        <taxon>Archaea</taxon>
        <taxon>Methanobacteriati</taxon>
        <taxon>Methanobacteriota</taxon>
        <taxon>Stenosarchaea group</taxon>
        <taxon>Halobacteria</taxon>
        <taxon>Halobacteriales</taxon>
        <taxon>Halobacteriaceae</taxon>
        <taxon>Halodesulfurarchaeum</taxon>
    </lineage>
</organism>
<dbReference type="GeneID" id="30418555"/>
<dbReference type="KEGG" id="halh:HTSR_1946"/>
<dbReference type="Proteomes" id="UP000186165">
    <property type="component" value="Chromosome"/>
</dbReference>
<evidence type="ECO:0000313" key="2">
    <source>
        <dbReference type="EMBL" id="APE96450.1"/>
    </source>
</evidence>
<dbReference type="EMBL" id="CP016804">
    <property type="protein sequence ID" value="APE96450.1"/>
    <property type="molecule type" value="Genomic_DNA"/>
</dbReference>
<reference evidence="2" key="3">
    <citation type="journal article" date="2017" name="ISME J.">
        <title>Discovery of anaerobic lithoheterotrophic haloarchaea, ubiquitous in hypersaline habitats.</title>
        <authorList>
            <person name="Sorokin D.Y."/>
            <person name="Messina E."/>
            <person name="Smedile F."/>
            <person name="Roman P."/>
            <person name="Damste J.S.S."/>
            <person name="Ciordia S."/>
            <person name="Mena M.C."/>
            <person name="Ferrer M."/>
            <person name="Golyshin P.N."/>
            <person name="Kublanov I.V."/>
            <person name="Samarov N.I."/>
            <person name="Toshchakov S.V."/>
            <person name="La Cono V."/>
            <person name="Yakimov M.M."/>
        </authorList>
    </citation>
    <scope>NUCLEOTIDE SEQUENCE</scope>
    <source>
        <strain evidence="2">HSR6</strain>
    </source>
</reference>
<accession>A0A1D8S6Z7</accession>
<reference evidence="4" key="2">
    <citation type="submission" date="2016-08" db="EMBL/GenBank/DDBJ databases">
        <title>Discovery of first anaerobic lithoheterotrophic haloarchae widely represented in hypersaline habitats.</title>
        <authorList>
            <person name="Sorokin D.Y."/>
            <person name="Kublanov I.V."/>
            <person name="Roman P."/>
            <person name="Sinninghe Damste J.S."/>
            <person name="Golyshin P.N."/>
            <person name="Rojo D."/>
            <person name="Ciordia S."/>
            <person name="Mena Md.C."/>
            <person name="Ferrer M."/>
            <person name="Smedile F."/>
            <person name="Messina E."/>
            <person name="La Cono V."/>
            <person name="Yakimov M.M."/>
        </authorList>
    </citation>
    <scope>NUCLEOTIDE SEQUENCE [LARGE SCALE GENOMIC DNA]</scope>
    <source>
        <strain evidence="4">HSR6</strain>
    </source>
</reference>
<gene>
    <name evidence="2" type="ORF">HSR6_2021</name>
    <name evidence="1" type="ORF">HTSR_1946</name>
</gene>
<sequence length="59" mass="6567">MGVEYVQCPSCESEIRVGVPRESEVLEVSQDGKPTTTVDSKTRLLTCPDGHDVWVRFSI</sequence>
<dbReference type="InterPro" id="IPR053463">
    <property type="entry name" value="Brz_Regulator"/>
</dbReference>
<dbReference type="KEGG" id="hhsr:HSR6_2021"/>
<keyword evidence="4" id="KW-1185">Reference proteome</keyword>
<name>A0A1D8S6Z7_9EURY</name>
<dbReference type="AlphaFoldDB" id="A0A1D8S6Z7"/>
<evidence type="ECO:0000313" key="4">
    <source>
        <dbReference type="Proteomes" id="UP000186165"/>
    </source>
</evidence>
<proteinExistence type="predicted"/>
<dbReference type="STRING" id="1873524.HSR6_2021"/>
<dbReference type="RefSeq" id="WP_070365756.1">
    <property type="nucleotide sequence ID" value="NZ_CP016070.1"/>
</dbReference>
<evidence type="ECO:0000313" key="3">
    <source>
        <dbReference type="Proteomes" id="UP000185608"/>
    </source>
</evidence>
<dbReference type="EMBL" id="CP016070">
    <property type="protein sequence ID" value="AOW81108.1"/>
    <property type="molecule type" value="Genomic_DNA"/>
</dbReference>
<dbReference type="Pfam" id="PF23454">
    <property type="entry name" value="Zn_ribbon_Brz"/>
    <property type="match status" value="1"/>
</dbReference>
<dbReference type="Proteomes" id="UP000185608">
    <property type="component" value="Chromosome"/>
</dbReference>
<accession>A0A1J1AE70</accession>